<sequence length="78" mass="8901">MCSLNVDTLHKHAYGLLQLDVQLILTGADRHPEKGVHSYQQYLDHLWQVGQCFHCSTARACYPDTDLHAEMSGLHRLL</sequence>
<evidence type="ECO:0000313" key="1">
    <source>
        <dbReference type="EMBL" id="KAH3824364.1"/>
    </source>
</evidence>
<protein>
    <submittedName>
        <fullName evidence="1">Uncharacterized protein</fullName>
    </submittedName>
</protein>
<reference evidence="1" key="2">
    <citation type="submission" date="2020-11" db="EMBL/GenBank/DDBJ databases">
        <authorList>
            <person name="McCartney M.A."/>
            <person name="Auch B."/>
            <person name="Kono T."/>
            <person name="Mallez S."/>
            <person name="Becker A."/>
            <person name="Gohl D.M."/>
            <person name="Silverstein K.A.T."/>
            <person name="Koren S."/>
            <person name="Bechman K.B."/>
            <person name="Herman A."/>
            <person name="Abrahante J.E."/>
            <person name="Garbe J."/>
        </authorList>
    </citation>
    <scope>NUCLEOTIDE SEQUENCE</scope>
    <source>
        <strain evidence="1">Duluth1</strain>
        <tissue evidence="1">Whole animal</tissue>
    </source>
</reference>
<organism evidence="1 2">
    <name type="scientific">Dreissena polymorpha</name>
    <name type="common">Zebra mussel</name>
    <name type="synonym">Mytilus polymorpha</name>
    <dbReference type="NCBI Taxonomy" id="45954"/>
    <lineage>
        <taxon>Eukaryota</taxon>
        <taxon>Metazoa</taxon>
        <taxon>Spiralia</taxon>
        <taxon>Lophotrochozoa</taxon>
        <taxon>Mollusca</taxon>
        <taxon>Bivalvia</taxon>
        <taxon>Autobranchia</taxon>
        <taxon>Heteroconchia</taxon>
        <taxon>Euheterodonta</taxon>
        <taxon>Imparidentia</taxon>
        <taxon>Neoheterodontei</taxon>
        <taxon>Myida</taxon>
        <taxon>Dreissenoidea</taxon>
        <taxon>Dreissenidae</taxon>
        <taxon>Dreissena</taxon>
    </lineage>
</organism>
<evidence type="ECO:0000313" key="2">
    <source>
        <dbReference type="Proteomes" id="UP000828390"/>
    </source>
</evidence>
<proteinExistence type="predicted"/>
<dbReference type="EMBL" id="JAIWYP010000005">
    <property type="protein sequence ID" value="KAH3824364.1"/>
    <property type="molecule type" value="Genomic_DNA"/>
</dbReference>
<accession>A0A9D4GVN6</accession>
<keyword evidence="2" id="KW-1185">Reference proteome</keyword>
<dbReference type="AlphaFoldDB" id="A0A9D4GVN6"/>
<reference evidence="1" key="1">
    <citation type="journal article" date="2019" name="bioRxiv">
        <title>The Genome of the Zebra Mussel, Dreissena polymorpha: A Resource for Invasive Species Research.</title>
        <authorList>
            <person name="McCartney M.A."/>
            <person name="Auch B."/>
            <person name="Kono T."/>
            <person name="Mallez S."/>
            <person name="Zhang Y."/>
            <person name="Obille A."/>
            <person name="Becker A."/>
            <person name="Abrahante J.E."/>
            <person name="Garbe J."/>
            <person name="Badalamenti J.P."/>
            <person name="Herman A."/>
            <person name="Mangelson H."/>
            <person name="Liachko I."/>
            <person name="Sullivan S."/>
            <person name="Sone E.D."/>
            <person name="Koren S."/>
            <person name="Silverstein K.A.T."/>
            <person name="Beckman K.B."/>
            <person name="Gohl D.M."/>
        </authorList>
    </citation>
    <scope>NUCLEOTIDE SEQUENCE</scope>
    <source>
        <strain evidence="1">Duluth1</strain>
        <tissue evidence="1">Whole animal</tissue>
    </source>
</reference>
<dbReference type="Gene3D" id="3.20.20.150">
    <property type="entry name" value="Divalent-metal-dependent TIM barrel enzymes"/>
    <property type="match status" value="1"/>
</dbReference>
<name>A0A9D4GVN6_DREPO</name>
<comment type="caution">
    <text evidence="1">The sequence shown here is derived from an EMBL/GenBank/DDBJ whole genome shotgun (WGS) entry which is preliminary data.</text>
</comment>
<gene>
    <name evidence="1" type="ORF">DPMN_126199</name>
</gene>
<dbReference type="Proteomes" id="UP000828390">
    <property type="component" value="Unassembled WGS sequence"/>
</dbReference>